<evidence type="ECO:0000313" key="2">
    <source>
        <dbReference type="Proteomes" id="UP000186277"/>
    </source>
</evidence>
<protein>
    <submittedName>
        <fullName evidence="1">Tail protein</fullName>
    </submittedName>
</protein>
<name>A0A1Q5TNT5_9GAMM</name>
<dbReference type="Proteomes" id="UP000186277">
    <property type="component" value="Unassembled WGS sequence"/>
</dbReference>
<gene>
    <name evidence="1" type="ORF">Xentx_03317</name>
</gene>
<organism evidence="1 2">
    <name type="scientific">Xenorhabdus thuongxuanensis</name>
    <dbReference type="NCBI Taxonomy" id="1873484"/>
    <lineage>
        <taxon>Bacteria</taxon>
        <taxon>Pseudomonadati</taxon>
        <taxon>Pseudomonadota</taxon>
        <taxon>Gammaproteobacteria</taxon>
        <taxon>Enterobacterales</taxon>
        <taxon>Morganellaceae</taxon>
        <taxon>Xenorhabdus</taxon>
    </lineage>
</organism>
<dbReference type="InterPro" id="IPR009678">
    <property type="entry name" value="Phage_tail_completion_R"/>
</dbReference>
<comment type="caution">
    <text evidence="1">The sequence shown here is derived from an EMBL/GenBank/DDBJ whole genome shotgun (WGS) entry which is preliminary data.</text>
</comment>
<dbReference type="Pfam" id="PF06891">
    <property type="entry name" value="P2_Phage_GpR"/>
    <property type="match status" value="1"/>
</dbReference>
<evidence type="ECO:0000313" key="1">
    <source>
        <dbReference type="EMBL" id="OKP01874.1"/>
    </source>
</evidence>
<dbReference type="AlphaFoldDB" id="A0A1Q5TNT5"/>
<sequence>MKKLTNLREFLAKKVPYLRANPENLYLFVENGRIISTLAPTPSFEYEYTVNIIIERYNGDQNILMAVVVDWLREYQSDILANPDKRRQDFKFEAVILDNTTAHISIDLNLTERILAKDIGGKWVIEALAEPENPFDTWPT</sequence>
<dbReference type="OrthoDB" id="8564199at2"/>
<dbReference type="RefSeq" id="WP_074021566.1">
    <property type="nucleotide sequence ID" value="NZ_CAWMWP010000062.1"/>
</dbReference>
<reference evidence="1 2" key="1">
    <citation type="submission" date="2016-09" db="EMBL/GenBank/DDBJ databases">
        <title>Xenorhabdus thuongxuanensis sp. nov. and Xenorhabdus eapokensis sp. nov., isolated from Steinernema species.</title>
        <authorList>
            <person name="Kaempfer P."/>
            <person name="Tobias N.J."/>
            <person name="Phan Ke L."/>
            <person name="Bode H.B."/>
            <person name="Glaeser S.P."/>
        </authorList>
    </citation>
    <scope>NUCLEOTIDE SEQUENCE [LARGE SCALE GENOMIC DNA]</scope>
    <source>
        <strain evidence="1 2">30TX1</strain>
    </source>
</reference>
<keyword evidence="2" id="KW-1185">Reference proteome</keyword>
<accession>A0A1Q5TNT5</accession>
<proteinExistence type="predicted"/>
<dbReference type="EMBL" id="MKGR01000037">
    <property type="protein sequence ID" value="OKP01874.1"/>
    <property type="molecule type" value="Genomic_DNA"/>
</dbReference>